<dbReference type="AlphaFoldDB" id="A0A7X6BJM3"/>
<dbReference type="InterPro" id="IPR028098">
    <property type="entry name" value="Glyco_trans_4-like_N"/>
</dbReference>
<sequence length="365" mass="42438">MKKKICHLTSVHSINDSRIFYRECFSLLKNGFNVSYIVPNVEEKCENNIHIIGVHCKKQGRLYRMFIFPRFIYKKALEINADIYHFHDPELMPVGLKLMKAGKKVIYDVHEDIRKKMTSKPYIPTLIGYILNILIGWYEDVCVKKFSGVVCATDFIAKRFYSLNSNVVVVKNYPIINPIDIDVERESNCCVFAGILSENLCIYEMVESLALTKNKIKLYLAGRWSDEKYRLKVMSSRGWKYVDFLGYCSKQKVQELMQRASIGIVLQRDNFVMRQAISTKLFEYMQNILPVISSNLPLHKEINDEFCNQILVDPLVLSEVAGAIDYLIDNVDVAREKGCNGRRAICEKYNWTSEELKLIDLYNRL</sequence>
<feature type="domain" description="Glycosyl transferase family 1" evidence="2">
    <location>
        <begin position="204"/>
        <end position="337"/>
    </location>
</feature>
<dbReference type="PANTHER" id="PTHR46401">
    <property type="entry name" value="GLYCOSYLTRANSFERASE WBBK-RELATED"/>
    <property type="match status" value="1"/>
</dbReference>
<evidence type="ECO:0000313" key="6">
    <source>
        <dbReference type="Proteomes" id="UP000576368"/>
    </source>
</evidence>
<evidence type="ECO:0000313" key="4">
    <source>
        <dbReference type="EMBL" id="NJC19050.1"/>
    </source>
</evidence>
<dbReference type="RefSeq" id="WP_118305028.1">
    <property type="nucleotide sequence ID" value="NZ_BMPA01000009.1"/>
</dbReference>
<dbReference type="Gene3D" id="3.40.50.2000">
    <property type="entry name" value="Glycogen Phosphorylase B"/>
    <property type="match status" value="2"/>
</dbReference>
<evidence type="ECO:0000313" key="5">
    <source>
        <dbReference type="EMBL" id="WOF14649.1"/>
    </source>
</evidence>
<gene>
    <name evidence="5" type="ORF">F1644_21380</name>
    <name evidence="4" type="ORF">GGR15_002680</name>
</gene>
<dbReference type="EMBL" id="JAATLI010000009">
    <property type="protein sequence ID" value="NJC19050.1"/>
    <property type="molecule type" value="Genomic_DNA"/>
</dbReference>
<dbReference type="GeneID" id="86893905"/>
<evidence type="ECO:0000313" key="7">
    <source>
        <dbReference type="Proteomes" id="UP001302374"/>
    </source>
</evidence>
<evidence type="ECO:0000256" key="1">
    <source>
        <dbReference type="ARBA" id="ARBA00022679"/>
    </source>
</evidence>
<reference evidence="5 7" key="1">
    <citation type="submission" date="2019-09" db="EMBL/GenBank/DDBJ databases">
        <title>Butyricimonas paravirosa DSM 105722 (=214-4 = JCM 18677 = CCUG 65563).</title>
        <authorList>
            <person name="Le Roy T."/>
            <person name="Cani P.D."/>
        </authorList>
    </citation>
    <scope>NUCLEOTIDE SEQUENCE [LARGE SCALE GENOMIC DNA]</scope>
    <source>
        <strain evidence="5 7">DSM 105722</strain>
    </source>
</reference>
<accession>A0A7X6BJM3</accession>
<dbReference type="SUPFAM" id="SSF53756">
    <property type="entry name" value="UDP-Glycosyltransferase/glycogen phosphorylase"/>
    <property type="match status" value="1"/>
</dbReference>
<protein>
    <submittedName>
        <fullName evidence="5">Glycosyltransferase family 4 protein</fullName>
    </submittedName>
    <submittedName>
        <fullName evidence="4">Glycosyltransferase involved in cell wall biosynthesis</fullName>
    </submittedName>
</protein>
<dbReference type="PANTHER" id="PTHR46401:SF2">
    <property type="entry name" value="GLYCOSYLTRANSFERASE WBBK-RELATED"/>
    <property type="match status" value="1"/>
</dbReference>
<evidence type="ECO:0000259" key="3">
    <source>
        <dbReference type="Pfam" id="PF13439"/>
    </source>
</evidence>
<feature type="domain" description="Glycosyltransferase subfamily 4-like N-terminal" evidence="3">
    <location>
        <begin position="24"/>
        <end position="171"/>
    </location>
</feature>
<organism evidence="4 6">
    <name type="scientific">Butyricimonas paravirosa</name>
    <dbReference type="NCBI Taxonomy" id="1472417"/>
    <lineage>
        <taxon>Bacteria</taxon>
        <taxon>Pseudomonadati</taxon>
        <taxon>Bacteroidota</taxon>
        <taxon>Bacteroidia</taxon>
        <taxon>Bacteroidales</taxon>
        <taxon>Odoribacteraceae</taxon>
        <taxon>Butyricimonas</taxon>
    </lineage>
</organism>
<dbReference type="GO" id="GO:0016757">
    <property type="term" value="F:glycosyltransferase activity"/>
    <property type="evidence" value="ECO:0007669"/>
    <property type="project" value="InterPro"/>
</dbReference>
<dbReference type="Pfam" id="PF13439">
    <property type="entry name" value="Glyco_transf_4"/>
    <property type="match status" value="1"/>
</dbReference>
<dbReference type="GO" id="GO:0009103">
    <property type="term" value="P:lipopolysaccharide biosynthetic process"/>
    <property type="evidence" value="ECO:0007669"/>
    <property type="project" value="TreeGrafter"/>
</dbReference>
<keyword evidence="7" id="KW-1185">Reference proteome</keyword>
<dbReference type="Proteomes" id="UP000576368">
    <property type="component" value="Unassembled WGS sequence"/>
</dbReference>
<name>A0A7X6BJM3_9BACT</name>
<dbReference type="InterPro" id="IPR001296">
    <property type="entry name" value="Glyco_trans_1"/>
</dbReference>
<proteinExistence type="predicted"/>
<dbReference type="Proteomes" id="UP001302374">
    <property type="component" value="Chromosome"/>
</dbReference>
<reference evidence="4 6" key="2">
    <citation type="submission" date="2020-03" db="EMBL/GenBank/DDBJ databases">
        <title>Genomic Encyclopedia of Type Strains, Phase IV (KMG-IV): sequencing the most valuable type-strain genomes for metagenomic binning, comparative biology and taxonomic classification.</title>
        <authorList>
            <person name="Goeker M."/>
        </authorList>
    </citation>
    <scope>NUCLEOTIDE SEQUENCE [LARGE SCALE GENOMIC DNA]</scope>
    <source>
        <strain evidence="4 6">DSM 105722</strain>
    </source>
</reference>
<dbReference type="Pfam" id="PF00534">
    <property type="entry name" value="Glycos_transf_1"/>
    <property type="match status" value="1"/>
</dbReference>
<keyword evidence="1 4" id="KW-0808">Transferase</keyword>
<evidence type="ECO:0000259" key="2">
    <source>
        <dbReference type="Pfam" id="PF00534"/>
    </source>
</evidence>
<dbReference type="EMBL" id="CP043839">
    <property type="protein sequence ID" value="WOF14649.1"/>
    <property type="molecule type" value="Genomic_DNA"/>
</dbReference>